<dbReference type="Proteomes" id="UP000185192">
    <property type="component" value="Unassembled WGS sequence"/>
</dbReference>
<dbReference type="OrthoDB" id="7400976at2"/>
<dbReference type="STRING" id="1123272.SAMN02745824_3411"/>
<dbReference type="EMBL" id="FSQW01000002">
    <property type="protein sequence ID" value="SIO22128.1"/>
    <property type="molecule type" value="Genomic_DNA"/>
</dbReference>
<feature type="signal peptide" evidence="1">
    <location>
        <begin position="1"/>
        <end position="26"/>
    </location>
</feature>
<protein>
    <submittedName>
        <fullName evidence="2">Uncharacterized protein</fullName>
    </submittedName>
</protein>
<sequence>MFRLIIFWSSAILLAVLAACFSISSAARKNNTELALSFWQMDGFAHQQKASAEYREYASGSKPYEEIVDSRLFDTARKAFVLEPTASKALAILTLDPDISEADRLGDYAVELSRRDPLTNGLMIQRSAERNDLEALLGFYDVAMRSSYAAASTLNINMSQALHHQQAINPITRLLRRKPPWSRSFWDVVVKDRDALTNASILRQNLTRDSASTASFNDTELFRYLIGYGKFAEAKSLYNYLQDESDEKRQIVANPSFERVPAYPPLDWQFFSEGDFSADIDPAKEMVSFETFSSGEKIFARQLLALEGRKFRLDIAADSEQPAGQFFVRLKCSRPREATGEPLSFEVSKTRQQFEFAAAEIGCVHVWLELVGRPTSNNSATFADLEHVQIHVSS</sequence>
<evidence type="ECO:0000313" key="3">
    <source>
        <dbReference type="Proteomes" id="UP000185192"/>
    </source>
</evidence>
<organism evidence="2 3">
    <name type="scientific">Parasphingorhabdus marina DSM 22363</name>
    <dbReference type="NCBI Taxonomy" id="1123272"/>
    <lineage>
        <taxon>Bacteria</taxon>
        <taxon>Pseudomonadati</taxon>
        <taxon>Pseudomonadota</taxon>
        <taxon>Alphaproteobacteria</taxon>
        <taxon>Sphingomonadales</taxon>
        <taxon>Sphingomonadaceae</taxon>
        <taxon>Parasphingorhabdus</taxon>
    </lineage>
</organism>
<reference evidence="3" key="1">
    <citation type="submission" date="2016-11" db="EMBL/GenBank/DDBJ databases">
        <authorList>
            <person name="Varghese N."/>
            <person name="Submissions S."/>
        </authorList>
    </citation>
    <scope>NUCLEOTIDE SEQUENCE [LARGE SCALE GENOMIC DNA]</scope>
    <source>
        <strain evidence="3">DSM 22363</strain>
    </source>
</reference>
<evidence type="ECO:0000313" key="2">
    <source>
        <dbReference type="EMBL" id="SIO22128.1"/>
    </source>
</evidence>
<keyword evidence="3" id="KW-1185">Reference proteome</keyword>
<gene>
    <name evidence="2" type="ORF">SAMN02745824_3411</name>
</gene>
<keyword evidence="1" id="KW-0732">Signal</keyword>
<proteinExistence type="predicted"/>
<feature type="chain" id="PRO_5012365049" evidence="1">
    <location>
        <begin position="27"/>
        <end position="394"/>
    </location>
</feature>
<name>A0A1N6HQJ1_9SPHN</name>
<dbReference type="AlphaFoldDB" id="A0A1N6HQJ1"/>
<evidence type="ECO:0000256" key="1">
    <source>
        <dbReference type="SAM" id="SignalP"/>
    </source>
</evidence>
<dbReference type="PROSITE" id="PS51257">
    <property type="entry name" value="PROKAR_LIPOPROTEIN"/>
    <property type="match status" value="1"/>
</dbReference>
<dbReference type="RefSeq" id="WP_159437134.1">
    <property type="nucleotide sequence ID" value="NZ_FSQW01000002.1"/>
</dbReference>
<accession>A0A1N6HQJ1</accession>